<feature type="domain" description="C2" evidence="4">
    <location>
        <begin position="1"/>
        <end position="115"/>
    </location>
</feature>
<evidence type="ECO:0000256" key="3">
    <source>
        <dbReference type="ARBA" id="ARBA00022837"/>
    </source>
</evidence>
<evidence type="ECO:0000259" key="4">
    <source>
        <dbReference type="PROSITE" id="PS50004"/>
    </source>
</evidence>
<keyword evidence="6" id="KW-1185">Reference proteome</keyword>
<sequence length="115" mass="12658">MALAGVSRTCLLTVRVLQAHRLPSKDLVTPSDCYVTVWLPTACSNRLQTRTVKNSSSPVWNQSFHFRIHRQLKVGPLSEPALPTSPPAIAAALLTFPFPPFTALSLCSPSRMSWN</sequence>
<accession>A0ABQ9V311</accession>
<keyword evidence="3" id="KW-0106">Calcium</keyword>
<dbReference type="InterPro" id="IPR035892">
    <property type="entry name" value="C2_domain_sf"/>
</dbReference>
<dbReference type="InterPro" id="IPR000008">
    <property type="entry name" value="C2_dom"/>
</dbReference>
<dbReference type="Pfam" id="PF00168">
    <property type="entry name" value="C2"/>
    <property type="match status" value="1"/>
</dbReference>
<dbReference type="SUPFAM" id="SSF49562">
    <property type="entry name" value="C2 domain (Calcium/lipid-binding domain, CaLB)"/>
    <property type="match status" value="1"/>
</dbReference>
<organism evidence="5 6">
    <name type="scientific">Saguinus oedipus</name>
    <name type="common">Cotton-top tamarin</name>
    <name type="synonym">Oedipomidas oedipus</name>
    <dbReference type="NCBI Taxonomy" id="9490"/>
    <lineage>
        <taxon>Eukaryota</taxon>
        <taxon>Metazoa</taxon>
        <taxon>Chordata</taxon>
        <taxon>Craniata</taxon>
        <taxon>Vertebrata</taxon>
        <taxon>Euteleostomi</taxon>
        <taxon>Mammalia</taxon>
        <taxon>Eutheria</taxon>
        <taxon>Euarchontoglires</taxon>
        <taxon>Primates</taxon>
        <taxon>Haplorrhini</taxon>
        <taxon>Platyrrhini</taxon>
        <taxon>Cebidae</taxon>
        <taxon>Callitrichinae</taxon>
        <taxon>Saguinus</taxon>
    </lineage>
</organism>
<proteinExistence type="inferred from homology"/>
<comment type="similarity">
    <text evidence="1">Belongs to the MCTP family.</text>
</comment>
<evidence type="ECO:0000256" key="2">
    <source>
        <dbReference type="ARBA" id="ARBA00022723"/>
    </source>
</evidence>
<reference evidence="5 6" key="1">
    <citation type="submission" date="2023-05" db="EMBL/GenBank/DDBJ databases">
        <title>B98-5 Cell Line De Novo Hybrid Assembly: An Optical Mapping Approach.</title>
        <authorList>
            <person name="Kananen K."/>
            <person name="Auerbach J.A."/>
            <person name="Kautto E."/>
            <person name="Blachly J.S."/>
        </authorList>
    </citation>
    <scope>NUCLEOTIDE SEQUENCE [LARGE SCALE GENOMIC DNA]</scope>
    <source>
        <strain evidence="5">B95-8</strain>
        <tissue evidence="5">Cell line</tissue>
    </source>
</reference>
<gene>
    <name evidence="5" type="primary">PLA2G4B_2</name>
    <name evidence="5" type="ORF">P7K49_017615</name>
</gene>
<protein>
    <submittedName>
        <fullName evidence="5">Cytosolic phospholipase A2 beta</fullName>
    </submittedName>
</protein>
<dbReference type="EMBL" id="JASSZA010000008">
    <property type="protein sequence ID" value="KAK2103759.1"/>
    <property type="molecule type" value="Genomic_DNA"/>
</dbReference>
<dbReference type="PROSITE" id="PS50004">
    <property type="entry name" value="C2"/>
    <property type="match status" value="1"/>
</dbReference>
<dbReference type="PANTHER" id="PTHR45911:SF4">
    <property type="entry name" value="MULTIPLE C2 AND TRANSMEMBRANE DOMAIN-CONTAINING PROTEIN"/>
    <property type="match status" value="1"/>
</dbReference>
<dbReference type="PANTHER" id="PTHR45911">
    <property type="entry name" value="C2 DOMAIN-CONTAINING PROTEIN"/>
    <property type="match status" value="1"/>
</dbReference>
<name>A0ABQ9V311_SAGOE</name>
<comment type="caution">
    <text evidence="5">The sequence shown here is derived from an EMBL/GenBank/DDBJ whole genome shotgun (WGS) entry which is preliminary data.</text>
</comment>
<evidence type="ECO:0000256" key="1">
    <source>
        <dbReference type="ARBA" id="ARBA00007923"/>
    </source>
</evidence>
<evidence type="ECO:0000313" key="6">
    <source>
        <dbReference type="Proteomes" id="UP001266305"/>
    </source>
</evidence>
<keyword evidence="2" id="KW-0479">Metal-binding</keyword>
<dbReference type="Proteomes" id="UP001266305">
    <property type="component" value="Unassembled WGS sequence"/>
</dbReference>
<evidence type="ECO:0000313" key="5">
    <source>
        <dbReference type="EMBL" id="KAK2103759.1"/>
    </source>
</evidence>
<dbReference type="SMART" id="SM00239">
    <property type="entry name" value="C2"/>
    <property type="match status" value="1"/>
</dbReference>
<dbReference type="Gene3D" id="2.60.40.150">
    <property type="entry name" value="C2 domain"/>
    <property type="match status" value="1"/>
</dbReference>